<dbReference type="Pfam" id="PF00105">
    <property type="entry name" value="zf-C4"/>
    <property type="match status" value="1"/>
</dbReference>
<keyword evidence="5" id="KW-0238">DNA-binding</keyword>
<reference evidence="11" key="1">
    <citation type="submission" date="2022-12" db="EMBL/GenBank/DDBJ databases">
        <title>Genome assemblies of Blomia tropicalis.</title>
        <authorList>
            <person name="Cui Y."/>
        </authorList>
    </citation>
    <scope>NUCLEOTIDE SEQUENCE</scope>
    <source>
        <tissue evidence="11">Adult mites</tissue>
    </source>
</reference>
<dbReference type="InterPro" id="IPR001628">
    <property type="entry name" value="Znf_hrmn_rcpt"/>
</dbReference>
<dbReference type="SMART" id="SM00399">
    <property type="entry name" value="ZnF_C4"/>
    <property type="match status" value="1"/>
</dbReference>
<dbReference type="PRINTS" id="PR00398">
    <property type="entry name" value="STRDHORMONER"/>
</dbReference>
<dbReference type="InterPro" id="IPR035500">
    <property type="entry name" value="NHR-like_dom_sf"/>
</dbReference>
<keyword evidence="2" id="KW-0863">Zinc-finger</keyword>
<keyword evidence="4" id="KW-0805">Transcription regulation</keyword>
<dbReference type="AlphaFoldDB" id="A0A9Q0M9J2"/>
<dbReference type="SUPFAM" id="SSF48508">
    <property type="entry name" value="Nuclear receptor ligand-binding domain"/>
    <property type="match status" value="1"/>
</dbReference>
<dbReference type="PANTHER" id="PTHR24082:SF283">
    <property type="entry name" value="NUCLEAR HORMONE RECEPTOR HR96"/>
    <property type="match status" value="1"/>
</dbReference>
<keyword evidence="7" id="KW-0675">Receptor</keyword>
<dbReference type="PROSITE" id="PS51030">
    <property type="entry name" value="NUCLEAR_REC_DBD_2"/>
    <property type="match status" value="1"/>
</dbReference>
<gene>
    <name evidence="11" type="ORF">RDWZM_000411</name>
</gene>
<sequence length="349" mass="41052">MEHSKKPQKTNQISTKRCRICGDITLVHFNFNGLSCQSCKKFFRRNVDKIKEYKCQKNGKCLITKLTRKSCKRCRFDKCIEIGMRMDLISKTGQLNHILPNTENFKTNNSIISGFEPYELMMIQEVQSGMSVFGDENSLETIGNAEEDQLLQVVNLSAIYIRKVINFCKNVSAFTRLSQDDQIIVLKSFYPHISAVYAAHIYCVERDGFKIMANESNDKTLFVKMDFYKEFRDKNSIPTFRRFAHSLRTEIGNDILIRDLIIAQVLFRKHENTSCPEFIRYNHLVYCHLLLRYLQEKYRDHEQAELKYQKIMQILTEMDPISEVIRELYINDIDKCQLSHILAEIYNLI</sequence>
<dbReference type="SMART" id="SM00430">
    <property type="entry name" value="HOLI"/>
    <property type="match status" value="1"/>
</dbReference>
<keyword evidence="8" id="KW-0539">Nucleus</keyword>
<dbReference type="GO" id="GO:0008270">
    <property type="term" value="F:zinc ion binding"/>
    <property type="evidence" value="ECO:0007669"/>
    <property type="project" value="UniProtKB-KW"/>
</dbReference>
<evidence type="ECO:0000256" key="4">
    <source>
        <dbReference type="ARBA" id="ARBA00023015"/>
    </source>
</evidence>
<dbReference type="Gene3D" id="3.30.50.10">
    <property type="entry name" value="Erythroid Transcription Factor GATA-1, subunit A"/>
    <property type="match status" value="1"/>
</dbReference>
<protein>
    <recommendedName>
        <fullName evidence="13">Nuclear receptor domain-containing protein</fullName>
    </recommendedName>
</protein>
<dbReference type="PROSITE" id="PS51843">
    <property type="entry name" value="NR_LBD"/>
    <property type="match status" value="1"/>
</dbReference>
<keyword evidence="6" id="KW-0804">Transcription</keyword>
<dbReference type="GO" id="GO:0004879">
    <property type="term" value="F:nuclear receptor activity"/>
    <property type="evidence" value="ECO:0007669"/>
    <property type="project" value="TreeGrafter"/>
</dbReference>
<evidence type="ECO:0000256" key="7">
    <source>
        <dbReference type="ARBA" id="ARBA00023170"/>
    </source>
</evidence>
<evidence type="ECO:0000256" key="2">
    <source>
        <dbReference type="ARBA" id="ARBA00022771"/>
    </source>
</evidence>
<evidence type="ECO:0000256" key="3">
    <source>
        <dbReference type="ARBA" id="ARBA00022833"/>
    </source>
</evidence>
<evidence type="ECO:0000313" key="12">
    <source>
        <dbReference type="Proteomes" id="UP001142055"/>
    </source>
</evidence>
<evidence type="ECO:0000256" key="8">
    <source>
        <dbReference type="ARBA" id="ARBA00023242"/>
    </source>
</evidence>
<dbReference type="SUPFAM" id="SSF57716">
    <property type="entry name" value="Glucocorticoid receptor-like (DNA-binding domain)"/>
    <property type="match status" value="1"/>
</dbReference>
<organism evidence="11 12">
    <name type="scientific">Blomia tropicalis</name>
    <name type="common">Mite</name>
    <dbReference type="NCBI Taxonomy" id="40697"/>
    <lineage>
        <taxon>Eukaryota</taxon>
        <taxon>Metazoa</taxon>
        <taxon>Ecdysozoa</taxon>
        <taxon>Arthropoda</taxon>
        <taxon>Chelicerata</taxon>
        <taxon>Arachnida</taxon>
        <taxon>Acari</taxon>
        <taxon>Acariformes</taxon>
        <taxon>Sarcoptiformes</taxon>
        <taxon>Astigmata</taxon>
        <taxon>Glycyphagoidea</taxon>
        <taxon>Echimyopodidae</taxon>
        <taxon>Blomia</taxon>
    </lineage>
</organism>
<dbReference type="OMA" id="RTEIGND"/>
<accession>A0A9Q0M9J2</accession>
<keyword evidence="12" id="KW-1185">Reference proteome</keyword>
<dbReference type="GO" id="GO:0030154">
    <property type="term" value="P:cell differentiation"/>
    <property type="evidence" value="ECO:0007669"/>
    <property type="project" value="TreeGrafter"/>
</dbReference>
<dbReference type="InterPro" id="IPR001723">
    <property type="entry name" value="Nuclear_hrmn_rcpt"/>
</dbReference>
<keyword evidence="3" id="KW-0862">Zinc</keyword>
<dbReference type="GO" id="GO:0000122">
    <property type="term" value="P:negative regulation of transcription by RNA polymerase II"/>
    <property type="evidence" value="ECO:0007669"/>
    <property type="project" value="TreeGrafter"/>
</dbReference>
<keyword evidence="1" id="KW-0479">Metal-binding</keyword>
<dbReference type="GO" id="GO:0045944">
    <property type="term" value="P:positive regulation of transcription by RNA polymerase II"/>
    <property type="evidence" value="ECO:0007669"/>
    <property type="project" value="TreeGrafter"/>
</dbReference>
<evidence type="ECO:0000256" key="1">
    <source>
        <dbReference type="ARBA" id="ARBA00022723"/>
    </source>
</evidence>
<feature type="domain" description="Nuclear receptor" evidence="9">
    <location>
        <begin position="15"/>
        <end position="91"/>
    </location>
</feature>
<dbReference type="Gene3D" id="1.10.565.10">
    <property type="entry name" value="Retinoid X Receptor"/>
    <property type="match status" value="1"/>
</dbReference>
<name>A0A9Q0M9J2_BLOTA</name>
<dbReference type="PROSITE" id="PS00031">
    <property type="entry name" value="NUCLEAR_REC_DBD_1"/>
    <property type="match status" value="1"/>
</dbReference>
<dbReference type="GO" id="GO:0000978">
    <property type="term" value="F:RNA polymerase II cis-regulatory region sequence-specific DNA binding"/>
    <property type="evidence" value="ECO:0007669"/>
    <property type="project" value="TreeGrafter"/>
</dbReference>
<evidence type="ECO:0000256" key="5">
    <source>
        <dbReference type="ARBA" id="ARBA00023125"/>
    </source>
</evidence>
<evidence type="ECO:0000313" key="11">
    <source>
        <dbReference type="EMBL" id="KAJ6221866.1"/>
    </source>
</evidence>
<evidence type="ECO:0000259" key="10">
    <source>
        <dbReference type="PROSITE" id="PS51843"/>
    </source>
</evidence>
<dbReference type="InterPro" id="IPR013088">
    <property type="entry name" value="Znf_NHR/GATA"/>
</dbReference>
<dbReference type="Proteomes" id="UP001142055">
    <property type="component" value="Chromosome 1"/>
</dbReference>
<dbReference type="InterPro" id="IPR050234">
    <property type="entry name" value="Nuclear_hormone_rcpt_NR1"/>
</dbReference>
<comment type="caution">
    <text evidence="11">The sequence shown here is derived from an EMBL/GenBank/DDBJ whole genome shotgun (WGS) entry which is preliminary data.</text>
</comment>
<dbReference type="InterPro" id="IPR000536">
    <property type="entry name" value="Nucl_hrmn_rcpt_lig-bd"/>
</dbReference>
<evidence type="ECO:0008006" key="13">
    <source>
        <dbReference type="Google" id="ProtNLM"/>
    </source>
</evidence>
<dbReference type="PANTHER" id="PTHR24082">
    <property type="entry name" value="NUCLEAR HORMONE RECEPTOR"/>
    <property type="match status" value="1"/>
</dbReference>
<dbReference type="EMBL" id="JAPWDV010000001">
    <property type="protein sequence ID" value="KAJ6221866.1"/>
    <property type="molecule type" value="Genomic_DNA"/>
</dbReference>
<evidence type="ECO:0000259" key="9">
    <source>
        <dbReference type="PROSITE" id="PS51030"/>
    </source>
</evidence>
<dbReference type="PRINTS" id="PR00047">
    <property type="entry name" value="STROIDFINGER"/>
</dbReference>
<evidence type="ECO:0000256" key="6">
    <source>
        <dbReference type="ARBA" id="ARBA00023163"/>
    </source>
</evidence>
<proteinExistence type="predicted"/>
<feature type="domain" description="NR LBD" evidence="10">
    <location>
        <begin position="125"/>
        <end position="349"/>
    </location>
</feature>